<gene>
    <name evidence="11" type="primary">tsaE</name>
    <name evidence="11" type="ORF">H7F21_07860</name>
</gene>
<dbReference type="GO" id="GO:0046872">
    <property type="term" value="F:metal ion binding"/>
    <property type="evidence" value="ECO:0007669"/>
    <property type="project" value="UniProtKB-KW"/>
</dbReference>
<keyword evidence="7" id="KW-0547">Nucleotide-binding</keyword>
<keyword evidence="6" id="KW-0479">Metal-binding</keyword>
<dbReference type="InterPro" id="IPR003442">
    <property type="entry name" value="T6A_TsaE"/>
</dbReference>
<keyword evidence="4" id="KW-0963">Cytoplasm</keyword>
<dbReference type="InterPro" id="IPR027417">
    <property type="entry name" value="P-loop_NTPase"/>
</dbReference>
<name>A0A842IP47_9FLAO</name>
<dbReference type="EMBL" id="JACLCP010000002">
    <property type="protein sequence ID" value="MBC2845002.1"/>
    <property type="molecule type" value="Genomic_DNA"/>
</dbReference>
<dbReference type="GO" id="GO:0005737">
    <property type="term" value="C:cytoplasm"/>
    <property type="evidence" value="ECO:0007669"/>
    <property type="project" value="UniProtKB-SubCell"/>
</dbReference>
<evidence type="ECO:0000256" key="7">
    <source>
        <dbReference type="ARBA" id="ARBA00022741"/>
    </source>
</evidence>
<evidence type="ECO:0000256" key="9">
    <source>
        <dbReference type="ARBA" id="ARBA00022842"/>
    </source>
</evidence>
<dbReference type="NCBIfam" id="TIGR00150">
    <property type="entry name" value="T6A_YjeE"/>
    <property type="match status" value="1"/>
</dbReference>
<evidence type="ECO:0000256" key="8">
    <source>
        <dbReference type="ARBA" id="ARBA00022840"/>
    </source>
</evidence>
<dbReference type="GO" id="GO:0002949">
    <property type="term" value="P:tRNA threonylcarbamoyladenosine modification"/>
    <property type="evidence" value="ECO:0007669"/>
    <property type="project" value="InterPro"/>
</dbReference>
<evidence type="ECO:0000256" key="3">
    <source>
        <dbReference type="ARBA" id="ARBA00019010"/>
    </source>
</evidence>
<evidence type="ECO:0000256" key="2">
    <source>
        <dbReference type="ARBA" id="ARBA00007599"/>
    </source>
</evidence>
<evidence type="ECO:0000256" key="6">
    <source>
        <dbReference type="ARBA" id="ARBA00022723"/>
    </source>
</evidence>
<accession>A0A842IP47</accession>
<proteinExistence type="inferred from homology"/>
<keyword evidence="5" id="KW-0819">tRNA processing</keyword>
<dbReference type="GO" id="GO:0005524">
    <property type="term" value="F:ATP binding"/>
    <property type="evidence" value="ECO:0007669"/>
    <property type="project" value="UniProtKB-KW"/>
</dbReference>
<comment type="caution">
    <text evidence="11">The sequence shown here is derived from an EMBL/GenBank/DDBJ whole genome shotgun (WGS) entry which is preliminary data.</text>
</comment>
<dbReference type="RefSeq" id="WP_185788723.1">
    <property type="nucleotide sequence ID" value="NZ_JACLCP010000002.1"/>
</dbReference>
<evidence type="ECO:0000256" key="10">
    <source>
        <dbReference type="ARBA" id="ARBA00032441"/>
    </source>
</evidence>
<keyword evidence="12" id="KW-1185">Reference proteome</keyword>
<dbReference type="GO" id="GO:0016740">
    <property type="term" value="F:transferase activity"/>
    <property type="evidence" value="ECO:0007669"/>
    <property type="project" value="UniProtKB-KW"/>
</dbReference>
<dbReference type="Proteomes" id="UP000533900">
    <property type="component" value="Unassembled WGS sequence"/>
</dbReference>
<sequence>MKNIELTYHIKDINAIAASVLEHLQSKTILFNGEMGVGKTTFINALLKAMHSYDVATSPTFSIVNEYSIPNDKVYHFDFYRIESLEEAYNFGIEDYLVSDHWLFMEWPERIPELLDDAQTITITKIDDTIRSLKLTIDTNILTEQIAMTEPKF</sequence>
<dbReference type="Pfam" id="PF02367">
    <property type="entry name" value="TsaE"/>
    <property type="match status" value="1"/>
</dbReference>
<dbReference type="SUPFAM" id="SSF52540">
    <property type="entry name" value="P-loop containing nucleoside triphosphate hydrolases"/>
    <property type="match status" value="1"/>
</dbReference>
<keyword evidence="9" id="KW-0460">Magnesium</keyword>
<dbReference type="PANTHER" id="PTHR33540:SF2">
    <property type="entry name" value="TRNA THREONYLCARBAMOYLADENOSINE BIOSYNTHESIS PROTEIN TSAE"/>
    <property type="match status" value="1"/>
</dbReference>
<comment type="similarity">
    <text evidence="2">Belongs to the TsaE family.</text>
</comment>
<keyword evidence="11" id="KW-0808">Transferase</keyword>
<protein>
    <recommendedName>
        <fullName evidence="3">tRNA threonylcarbamoyladenosine biosynthesis protein TsaE</fullName>
    </recommendedName>
    <alternativeName>
        <fullName evidence="10">t(6)A37 threonylcarbamoyladenosine biosynthesis protein TsaE</fullName>
    </alternativeName>
</protein>
<organism evidence="11 12">
    <name type="scientific">Winogradskyella flava</name>
    <dbReference type="NCBI Taxonomy" id="1884876"/>
    <lineage>
        <taxon>Bacteria</taxon>
        <taxon>Pseudomonadati</taxon>
        <taxon>Bacteroidota</taxon>
        <taxon>Flavobacteriia</taxon>
        <taxon>Flavobacteriales</taxon>
        <taxon>Flavobacteriaceae</taxon>
        <taxon>Winogradskyella</taxon>
    </lineage>
</organism>
<dbReference type="PANTHER" id="PTHR33540">
    <property type="entry name" value="TRNA THREONYLCARBAMOYLADENOSINE BIOSYNTHESIS PROTEIN TSAE"/>
    <property type="match status" value="1"/>
</dbReference>
<dbReference type="Gene3D" id="3.40.50.300">
    <property type="entry name" value="P-loop containing nucleotide triphosphate hydrolases"/>
    <property type="match status" value="1"/>
</dbReference>
<evidence type="ECO:0000313" key="11">
    <source>
        <dbReference type="EMBL" id="MBC2845002.1"/>
    </source>
</evidence>
<comment type="subcellular location">
    <subcellularLocation>
        <location evidence="1">Cytoplasm</location>
    </subcellularLocation>
</comment>
<evidence type="ECO:0000313" key="12">
    <source>
        <dbReference type="Proteomes" id="UP000533900"/>
    </source>
</evidence>
<dbReference type="AlphaFoldDB" id="A0A842IP47"/>
<evidence type="ECO:0000256" key="1">
    <source>
        <dbReference type="ARBA" id="ARBA00004496"/>
    </source>
</evidence>
<reference evidence="11" key="1">
    <citation type="submission" date="2020-08" db="EMBL/GenBank/DDBJ databases">
        <title>Winogradskyella ouciana sp. nov., isolated from the hadal seawater of the Mariana Trench.</title>
        <authorList>
            <person name="He X."/>
        </authorList>
    </citation>
    <scope>NUCLEOTIDE SEQUENCE [LARGE SCALE GENOMIC DNA]</scope>
    <source>
        <strain evidence="11">KCTC 52348</strain>
    </source>
</reference>
<keyword evidence="8" id="KW-0067">ATP-binding</keyword>
<evidence type="ECO:0000256" key="4">
    <source>
        <dbReference type="ARBA" id="ARBA00022490"/>
    </source>
</evidence>
<evidence type="ECO:0000256" key="5">
    <source>
        <dbReference type="ARBA" id="ARBA00022694"/>
    </source>
</evidence>